<evidence type="ECO:0000313" key="1">
    <source>
        <dbReference type="EMBL" id="KAF4624474.1"/>
    </source>
</evidence>
<dbReference type="SUPFAM" id="SSF52047">
    <property type="entry name" value="RNI-like"/>
    <property type="match status" value="1"/>
</dbReference>
<name>A0A8H4R916_9HELO</name>
<evidence type="ECO:0000313" key="2">
    <source>
        <dbReference type="Proteomes" id="UP000566819"/>
    </source>
</evidence>
<organism evidence="1 2">
    <name type="scientific">Cudoniella acicularis</name>
    <dbReference type="NCBI Taxonomy" id="354080"/>
    <lineage>
        <taxon>Eukaryota</taxon>
        <taxon>Fungi</taxon>
        <taxon>Dikarya</taxon>
        <taxon>Ascomycota</taxon>
        <taxon>Pezizomycotina</taxon>
        <taxon>Leotiomycetes</taxon>
        <taxon>Helotiales</taxon>
        <taxon>Tricladiaceae</taxon>
        <taxon>Cudoniella</taxon>
    </lineage>
</organism>
<reference evidence="1 2" key="1">
    <citation type="submission" date="2020-03" db="EMBL/GenBank/DDBJ databases">
        <title>Draft Genome Sequence of Cudoniella acicularis.</title>
        <authorList>
            <person name="Buettner E."/>
            <person name="Kellner H."/>
        </authorList>
    </citation>
    <scope>NUCLEOTIDE SEQUENCE [LARGE SCALE GENOMIC DNA]</scope>
    <source>
        <strain evidence="1 2">DSM 108380</strain>
    </source>
</reference>
<dbReference type="OrthoDB" id="3519642at2759"/>
<comment type="caution">
    <text evidence="1">The sequence shown here is derived from an EMBL/GenBank/DDBJ whole genome shotgun (WGS) entry which is preliminary data.</text>
</comment>
<proteinExistence type="predicted"/>
<dbReference type="EMBL" id="JAAMPI010001647">
    <property type="protein sequence ID" value="KAF4624474.1"/>
    <property type="molecule type" value="Genomic_DNA"/>
</dbReference>
<keyword evidence="2" id="KW-1185">Reference proteome</keyword>
<dbReference type="Gene3D" id="3.80.10.10">
    <property type="entry name" value="Ribonuclease Inhibitor"/>
    <property type="match status" value="1"/>
</dbReference>
<sequence length="298" mass="34290">MHRKRKLIHDTQVPVQKLVLGPLPIDCFTSRGIPFTTNRLRQESLQNAVTNIEDLQVKVQQLRMLALGLPVVNSIGLFFGSMCNLRSLKLTGDTETTLFPRTKLSMTFCRIVWPHLETFRLSGIRANEIELLPFLFKHSITFRRLHLSNNAISFPDSSHKDILTILKDQLELQNLEYLVEDRLERPRDEDLHRPIYDIDWKLTQSSGSSIPNAKLLEMYVQGKSLWPMADDSPNDYMGWVRLPVEELIVGLVDASSIDIGTLLEDEWDSDSYYSYYGSSMSVGGMSDFDDWVEETEYN</sequence>
<dbReference type="Proteomes" id="UP000566819">
    <property type="component" value="Unassembled WGS sequence"/>
</dbReference>
<dbReference type="InterPro" id="IPR032675">
    <property type="entry name" value="LRR_dom_sf"/>
</dbReference>
<dbReference type="AlphaFoldDB" id="A0A8H4R916"/>
<protein>
    <submittedName>
        <fullName evidence="1">Uncharacterized protein</fullName>
    </submittedName>
</protein>
<gene>
    <name evidence="1" type="ORF">G7Y89_g13696</name>
</gene>
<accession>A0A8H4R916</accession>